<comment type="subcellular location">
    <subcellularLocation>
        <location evidence="10 11">Cytoplasm</location>
    </subcellularLocation>
</comment>
<evidence type="ECO:0000256" key="6">
    <source>
        <dbReference type="ARBA" id="ARBA00022960"/>
    </source>
</evidence>
<reference evidence="15 16" key="1">
    <citation type="submission" date="2016-06" db="EMBL/GenBank/DDBJ databases">
        <authorList>
            <person name="Kjaerup R.B."/>
            <person name="Dalgaard T.S."/>
            <person name="Juul-Madsen H.R."/>
        </authorList>
    </citation>
    <scope>NUCLEOTIDE SEQUENCE [LARGE SCALE GENOMIC DNA]</scope>
    <source>
        <strain evidence="15">3</strain>
    </source>
</reference>
<feature type="domain" description="Mur ligase N-terminal catalytic" evidence="12">
    <location>
        <begin position="27"/>
        <end position="99"/>
    </location>
</feature>
<comment type="catalytic activity">
    <reaction evidence="10 11">
        <text>D-alanyl-D-alanine + UDP-N-acetyl-alpha-D-muramoyl-L-alanyl-gamma-D-glutamyl-meso-2,6-diaminopimelate + ATP = UDP-N-acetyl-alpha-D-muramoyl-L-alanyl-gamma-D-glutamyl-meso-2,6-diaminopimeloyl-D-alanyl-D-alanine + ADP + phosphate + H(+)</text>
        <dbReference type="Rhea" id="RHEA:28374"/>
        <dbReference type="ChEBI" id="CHEBI:15378"/>
        <dbReference type="ChEBI" id="CHEBI:30616"/>
        <dbReference type="ChEBI" id="CHEBI:43474"/>
        <dbReference type="ChEBI" id="CHEBI:57822"/>
        <dbReference type="ChEBI" id="CHEBI:61386"/>
        <dbReference type="ChEBI" id="CHEBI:83905"/>
        <dbReference type="ChEBI" id="CHEBI:456216"/>
        <dbReference type="EC" id="6.3.2.10"/>
    </reaction>
</comment>
<dbReference type="UniPathway" id="UPA00219"/>
<dbReference type="AlphaFoldDB" id="A0A1A8XSE0"/>
<evidence type="ECO:0000256" key="2">
    <source>
        <dbReference type="ARBA" id="ARBA00022598"/>
    </source>
</evidence>
<evidence type="ECO:0000259" key="12">
    <source>
        <dbReference type="Pfam" id="PF01225"/>
    </source>
</evidence>
<dbReference type="GO" id="GO:0008360">
    <property type="term" value="P:regulation of cell shape"/>
    <property type="evidence" value="ECO:0007669"/>
    <property type="project" value="UniProtKB-KW"/>
</dbReference>
<keyword evidence="4 10" id="KW-0547">Nucleotide-binding</keyword>
<proteinExistence type="inferred from homology"/>
<dbReference type="GO" id="GO:0047480">
    <property type="term" value="F:UDP-N-acetylmuramoyl-tripeptide-D-alanyl-D-alanine ligase activity"/>
    <property type="evidence" value="ECO:0007669"/>
    <property type="project" value="UniProtKB-UniRule"/>
</dbReference>
<feature type="binding site" evidence="10">
    <location>
        <begin position="113"/>
        <end position="119"/>
    </location>
    <ligand>
        <name>ATP</name>
        <dbReference type="ChEBI" id="CHEBI:30616"/>
    </ligand>
</feature>
<dbReference type="InterPro" id="IPR013221">
    <property type="entry name" value="Mur_ligase_cen"/>
</dbReference>
<evidence type="ECO:0000256" key="7">
    <source>
        <dbReference type="ARBA" id="ARBA00022984"/>
    </source>
</evidence>
<evidence type="ECO:0000256" key="11">
    <source>
        <dbReference type="RuleBase" id="RU004136"/>
    </source>
</evidence>
<dbReference type="Proteomes" id="UP000199169">
    <property type="component" value="Unassembled WGS sequence"/>
</dbReference>
<dbReference type="SUPFAM" id="SSF53623">
    <property type="entry name" value="MurD-like peptide ligases, catalytic domain"/>
    <property type="match status" value="1"/>
</dbReference>
<evidence type="ECO:0000313" key="16">
    <source>
        <dbReference type="Proteomes" id="UP000199169"/>
    </source>
</evidence>
<dbReference type="GO" id="GO:0051301">
    <property type="term" value="P:cell division"/>
    <property type="evidence" value="ECO:0007669"/>
    <property type="project" value="UniProtKB-KW"/>
</dbReference>
<keyword evidence="2 10" id="KW-0436">Ligase</keyword>
<evidence type="ECO:0000259" key="13">
    <source>
        <dbReference type="Pfam" id="PF02875"/>
    </source>
</evidence>
<dbReference type="HAMAP" id="MF_02019">
    <property type="entry name" value="MurF"/>
    <property type="match status" value="1"/>
</dbReference>
<evidence type="ECO:0000256" key="9">
    <source>
        <dbReference type="ARBA" id="ARBA00023316"/>
    </source>
</evidence>
<organism evidence="15 16">
    <name type="scientific">Candidatus Accumulibacter aalborgensis</name>
    <dbReference type="NCBI Taxonomy" id="1860102"/>
    <lineage>
        <taxon>Bacteria</taxon>
        <taxon>Pseudomonadati</taxon>
        <taxon>Pseudomonadota</taxon>
        <taxon>Betaproteobacteria</taxon>
        <taxon>Candidatus Accumulibacter</taxon>
    </lineage>
</organism>
<keyword evidence="7 10" id="KW-0573">Peptidoglycan synthesis</keyword>
<feature type="domain" description="Mur ligase C-terminal" evidence="13">
    <location>
        <begin position="321"/>
        <end position="440"/>
    </location>
</feature>
<dbReference type="EMBL" id="FLQX01000112">
    <property type="protein sequence ID" value="SBT06848.1"/>
    <property type="molecule type" value="Genomic_DNA"/>
</dbReference>
<keyword evidence="1 10" id="KW-0963">Cytoplasm</keyword>
<keyword evidence="6 10" id="KW-0133">Cell shape</keyword>
<dbReference type="STRING" id="1860102.ACCAA_360016"/>
<dbReference type="InterPro" id="IPR005863">
    <property type="entry name" value="UDP-N-AcMur_synth"/>
</dbReference>
<dbReference type="InterPro" id="IPR000713">
    <property type="entry name" value="Mur_ligase_N"/>
</dbReference>
<evidence type="ECO:0000256" key="10">
    <source>
        <dbReference type="HAMAP-Rule" id="MF_02019"/>
    </source>
</evidence>
<evidence type="ECO:0000313" key="15">
    <source>
        <dbReference type="EMBL" id="SBT06848.1"/>
    </source>
</evidence>
<feature type="domain" description="Mur ligase central" evidence="14">
    <location>
        <begin position="111"/>
        <end position="298"/>
    </location>
</feature>
<evidence type="ECO:0000256" key="4">
    <source>
        <dbReference type="ARBA" id="ARBA00022741"/>
    </source>
</evidence>
<sequence>MTAMMDLLGAARATAGTLVGENVTFCGVSTDSRSIAAGELFVALRGEHYDGHAYVATAAQRGAAAAIVAVDAAKGLQSLKLPLVQVAETRLSLGALAADWRSRFTLPLIAVTGSNGKTTTKEMIASILKAAFGDAVLATQGNYNNDIGLPLTLLRLNASHRAAIIELGMNHPGEIAYLAGIGRPTVALVTNAQRAHLAGMGSLAAIAAEKGSIYSGLDEMGVAVVNADDPWSELWRGQSRGLGVMTFGIDSAADVSASFHLHGLESHLCICAPTGQVEVVLALPGEHNARNALAAATACLAAGVSLDAVQAGLQTFRGLKGRLQRRAAVHGALLLDDTYNANPDSVRAGIDVLAAQVGRTVLVLGDMGEIGEMSAQFHDEIGGYAKSQGIDRLLALGEASALAVHNFGAGGEHFTAIDPLIEALMAELTPETTVLVKGSRFMRMERVSDAVSIASARGGK</sequence>
<comment type="function">
    <text evidence="10 11">Involved in cell wall formation. Catalyzes the final step in the synthesis of UDP-N-acetylmuramoyl-pentapeptide, the precursor of murein.</text>
</comment>
<keyword evidence="3 10" id="KW-0132">Cell division</keyword>
<dbReference type="Pfam" id="PF08245">
    <property type="entry name" value="Mur_ligase_M"/>
    <property type="match status" value="1"/>
</dbReference>
<dbReference type="InterPro" id="IPR004101">
    <property type="entry name" value="Mur_ligase_C"/>
</dbReference>
<evidence type="ECO:0000256" key="3">
    <source>
        <dbReference type="ARBA" id="ARBA00022618"/>
    </source>
</evidence>
<dbReference type="Gene3D" id="3.40.1390.10">
    <property type="entry name" value="MurE/MurF, N-terminal domain"/>
    <property type="match status" value="1"/>
</dbReference>
<dbReference type="Pfam" id="PF02875">
    <property type="entry name" value="Mur_ligase_C"/>
    <property type="match status" value="1"/>
</dbReference>
<dbReference type="InterPro" id="IPR051046">
    <property type="entry name" value="MurCDEF_CellWall_CoF430Synth"/>
</dbReference>
<dbReference type="GO" id="GO:0005524">
    <property type="term" value="F:ATP binding"/>
    <property type="evidence" value="ECO:0007669"/>
    <property type="project" value="UniProtKB-UniRule"/>
</dbReference>
<dbReference type="InterPro" id="IPR035911">
    <property type="entry name" value="MurE/MurF_N"/>
</dbReference>
<accession>A0A1A8XSE0</accession>
<evidence type="ECO:0000259" key="14">
    <source>
        <dbReference type="Pfam" id="PF08245"/>
    </source>
</evidence>
<name>A0A1A8XSE0_9PROT</name>
<dbReference type="Pfam" id="PF01225">
    <property type="entry name" value="Mur_ligase"/>
    <property type="match status" value="1"/>
</dbReference>
<keyword evidence="5 10" id="KW-0067">ATP-binding</keyword>
<comment type="pathway">
    <text evidence="10 11">Cell wall biogenesis; peptidoglycan biosynthesis.</text>
</comment>
<keyword evidence="16" id="KW-1185">Reference proteome</keyword>
<dbReference type="GO" id="GO:0005737">
    <property type="term" value="C:cytoplasm"/>
    <property type="evidence" value="ECO:0007669"/>
    <property type="project" value="UniProtKB-SubCell"/>
</dbReference>
<evidence type="ECO:0000256" key="8">
    <source>
        <dbReference type="ARBA" id="ARBA00023306"/>
    </source>
</evidence>
<dbReference type="NCBIfam" id="TIGR01143">
    <property type="entry name" value="murF"/>
    <property type="match status" value="1"/>
</dbReference>
<dbReference type="PANTHER" id="PTHR43024">
    <property type="entry name" value="UDP-N-ACETYLMURAMOYL-TRIPEPTIDE--D-ALANYL-D-ALANINE LIGASE"/>
    <property type="match status" value="1"/>
</dbReference>
<evidence type="ECO:0000256" key="5">
    <source>
        <dbReference type="ARBA" id="ARBA00022840"/>
    </source>
</evidence>
<dbReference type="InterPro" id="IPR036615">
    <property type="entry name" value="Mur_ligase_C_dom_sf"/>
</dbReference>
<dbReference type="Gene3D" id="3.40.1190.10">
    <property type="entry name" value="Mur-like, catalytic domain"/>
    <property type="match status" value="1"/>
</dbReference>
<protein>
    <recommendedName>
        <fullName evidence="10 11">UDP-N-acetylmuramoyl-tripeptide--D-alanyl-D-alanine ligase</fullName>
        <ecNumber evidence="10 11">6.3.2.10</ecNumber>
    </recommendedName>
    <alternativeName>
        <fullName evidence="10">D-alanyl-D-alanine-adding enzyme</fullName>
    </alternativeName>
</protein>
<comment type="similarity">
    <text evidence="10">Belongs to the MurCDEF family. MurF subfamily.</text>
</comment>
<dbReference type="SUPFAM" id="SSF63418">
    <property type="entry name" value="MurE/MurF N-terminal domain"/>
    <property type="match status" value="1"/>
</dbReference>
<keyword evidence="8 10" id="KW-0131">Cell cycle</keyword>
<dbReference type="EC" id="6.3.2.10" evidence="10 11"/>
<gene>
    <name evidence="10 15" type="primary">murF</name>
    <name evidence="15" type="ORF">ACCAA_360016</name>
</gene>
<evidence type="ECO:0000256" key="1">
    <source>
        <dbReference type="ARBA" id="ARBA00022490"/>
    </source>
</evidence>
<dbReference type="Gene3D" id="3.90.190.20">
    <property type="entry name" value="Mur ligase, C-terminal domain"/>
    <property type="match status" value="1"/>
</dbReference>
<dbReference type="SUPFAM" id="SSF53244">
    <property type="entry name" value="MurD-like peptide ligases, peptide-binding domain"/>
    <property type="match status" value="1"/>
</dbReference>
<dbReference type="GO" id="GO:0009252">
    <property type="term" value="P:peptidoglycan biosynthetic process"/>
    <property type="evidence" value="ECO:0007669"/>
    <property type="project" value="UniProtKB-UniRule"/>
</dbReference>
<dbReference type="GO" id="GO:0008766">
    <property type="term" value="F:UDP-N-acetylmuramoylalanyl-D-glutamyl-2,6-diaminopimelate-D-alanyl-D-alanine ligase activity"/>
    <property type="evidence" value="ECO:0007669"/>
    <property type="project" value="RHEA"/>
</dbReference>
<keyword evidence="9 10" id="KW-0961">Cell wall biogenesis/degradation</keyword>
<dbReference type="GO" id="GO:0071555">
    <property type="term" value="P:cell wall organization"/>
    <property type="evidence" value="ECO:0007669"/>
    <property type="project" value="UniProtKB-KW"/>
</dbReference>
<dbReference type="InterPro" id="IPR036565">
    <property type="entry name" value="Mur-like_cat_sf"/>
</dbReference>
<dbReference type="PANTHER" id="PTHR43024:SF1">
    <property type="entry name" value="UDP-N-ACETYLMURAMOYL-TRIPEPTIDE--D-ALANYL-D-ALANINE LIGASE"/>
    <property type="match status" value="1"/>
</dbReference>